<dbReference type="Proteomes" id="UP000285326">
    <property type="component" value="Unassembled WGS sequence"/>
</dbReference>
<feature type="region of interest" description="Disordered" evidence="1">
    <location>
        <begin position="148"/>
        <end position="188"/>
    </location>
</feature>
<accession>A0A420IV50</accession>
<evidence type="ECO:0000256" key="1">
    <source>
        <dbReference type="SAM" id="MobiDB-lite"/>
    </source>
</evidence>
<feature type="compositionally biased region" description="Basic and acidic residues" evidence="1">
    <location>
        <begin position="163"/>
        <end position="179"/>
    </location>
</feature>
<dbReference type="AlphaFoldDB" id="A0A420IV50"/>
<protein>
    <submittedName>
        <fullName evidence="2">Uncharacterized protein</fullName>
    </submittedName>
</protein>
<reference evidence="2 3" key="1">
    <citation type="journal article" date="2018" name="BMC Genomics">
        <title>Comparative genome analyses reveal sequence features reflecting distinct modes of host-adaptation between dicot and monocot powdery mildew.</title>
        <authorList>
            <person name="Wu Y."/>
            <person name="Ma X."/>
            <person name="Pan Z."/>
            <person name="Kale S.D."/>
            <person name="Song Y."/>
            <person name="King H."/>
            <person name="Zhang Q."/>
            <person name="Presley C."/>
            <person name="Deng X."/>
            <person name="Wei C.I."/>
            <person name="Xiao S."/>
        </authorList>
    </citation>
    <scope>NUCLEOTIDE SEQUENCE [LARGE SCALE GENOMIC DNA]</scope>
    <source>
        <strain evidence="2">UMSG1</strain>
    </source>
</reference>
<proteinExistence type="predicted"/>
<organism evidence="2 3">
    <name type="scientific">Golovinomyces cichoracearum</name>
    <dbReference type="NCBI Taxonomy" id="62708"/>
    <lineage>
        <taxon>Eukaryota</taxon>
        <taxon>Fungi</taxon>
        <taxon>Dikarya</taxon>
        <taxon>Ascomycota</taxon>
        <taxon>Pezizomycotina</taxon>
        <taxon>Leotiomycetes</taxon>
        <taxon>Erysiphales</taxon>
        <taxon>Erysiphaceae</taxon>
        <taxon>Golovinomyces</taxon>
    </lineage>
</organism>
<comment type="caution">
    <text evidence="2">The sequence shown here is derived from an EMBL/GenBank/DDBJ whole genome shotgun (WGS) entry which is preliminary data.</text>
</comment>
<name>A0A420IV50_9PEZI</name>
<sequence>MDERDAALWEYIQLDFLGRDVTFWEKCDAKPLPQGNGRVTTQIVTWLSIPEYHVWCLDEINYWRAHGGLRNSQRNPNDKDYDSALQASEGCSSWEKKKNDVNKRKKIEEKNKEKGKDYETRLGSNQKLSDFTIKNENLCRDETRFCAEDGSDGGSSNDDESVHDDQSNHERRDHIRELSKYPPNDSSIQEYSGYLIYKQI</sequence>
<evidence type="ECO:0000313" key="2">
    <source>
        <dbReference type="EMBL" id="RKF78413.1"/>
    </source>
</evidence>
<dbReference type="EMBL" id="MCBS01021171">
    <property type="protein sequence ID" value="RKF78413.1"/>
    <property type="molecule type" value="Genomic_DNA"/>
</dbReference>
<gene>
    <name evidence="2" type="ORF">GcM1_211021</name>
</gene>
<evidence type="ECO:0000313" key="3">
    <source>
        <dbReference type="Proteomes" id="UP000285326"/>
    </source>
</evidence>